<feature type="chain" id="PRO_5046223560" evidence="2">
    <location>
        <begin position="20"/>
        <end position="1010"/>
    </location>
</feature>
<evidence type="ECO:0000256" key="2">
    <source>
        <dbReference type="SAM" id="SignalP"/>
    </source>
</evidence>
<keyword evidence="2" id="KW-0732">Signal</keyword>
<feature type="region of interest" description="Disordered" evidence="1">
    <location>
        <begin position="388"/>
        <end position="410"/>
    </location>
</feature>
<dbReference type="EMBL" id="JBBPBF010000062">
    <property type="protein sequence ID" value="KAK7605892.1"/>
    <property type="molecule type" value="Genomic_DNA"/>
</dbReference>
<evidence type="ECO:0000256" key="1">
    <source>
        <dbReference type="SAM" id="MobiDB-lite"/>
    </source>
</evidence>
<feature type="compositionally biased region" description="Basic residues" evidence="1">
    <location>
        <begin position="399"/>
        <end position="410"/>
    </location>
</feature>
<feature type="region of interest" description="Disordered" evidence="1">
    <location>
        <begin position="688"/>
        <end position="714"/>
    </location>
</feature>
<evidence type="ECO:0000313" key="4">
    <source>
        <dbReference type="Proteomes" id="UP001367316"/>
    </source>
</evidence>
<sequence>MRSSYLAVSLIAVPSIVVLYSLDRPGCVQRSLDARLASLLPALVPLLGLSVQRSLAGQLASCLLGCRSAWPGSLTTCTTMRRRPRAHSASRQVKHLANKCLANPPMEVRAARQVSPAAGQTNWQRSIRSTIPTQHSNLRPTFPTSYEPENCCSITGADHQPHMHHSSKGGSRLHQSKDTSQLQGRDDSKQITKQRRAARDNTVKPTANCHAAAKPTARDVTGENDAQSDSKISCSTLDMFSGSRAVINVDSLGRTSMHDSAQREATRLMLQSVATAKMASGWCSAAVRDVMIIPIAVIGCFLITSSFCQAPASHRPASAASTRPHPTSSSLYLPHHLFPSPSPSLHHPFHLHLAPHRLDIHFVFIDRLIPTLASPALFNSSSPLLRRPAALPDTLRPQPPRRRRTTKRRHTMLQAKDTQIQWEVEDSPAVLGWRRQVSGSYQCLGRLDGVQQGSGIPSETDLTLWIGHGVNNSQRKVIGIHVPLRSRTSRGKKATRNVVVVLPVAKTKLSATNSSIDGDPPLPGAPPVPHVRFAFALDAAPFAVMPVPRRPMQKPLDDSPGYLVTCLRSLTTAKQVDVHVARDSAAEQVLHALADAALQGSLADLPINVDAPGSDGATRAINCWHHYPVTTDEWTRDHGWNPYVDADPPAYSECGATAADKTKPLLSPSPVQDAAAVVYESPDEAIGWHIPSTPNSKKRKAASSASPPPGRREPLLKEHLDALSAATAATEPVGTDDVYQWAAAANAQKGQSHLGTSSSSAGISFGTADARADRSNSLSYYNETSSFSRPDMTAPRLSAPLTSLWRMELTKANAIFFDLVALLHRALRCDPSAHETHLADWLDLGFAARLAVRSLTDAGGGSCTPEREQTQHNFDITRDRIAQRVIAGAVDKEDGEEEVNPKDAIRRGHRRRCTWDPAPFPLDPGKQVEYVRGWVNTRLQVNGDADMVDELVDLGRAARRLVRSGAVFCVFGDDDDLAAAEFEFARARCLGAAFYKFGGFPVLIGAEKES</sequence>
<proteinExistence type="predicted"/>
<gene>
    <name evidence="3" type="ORF">JOL62DRAFT_560639</name>
</gene>
<dbReference type="Proteomes" id="UP001367316">
    <property type="component" value="Unassembled WGS sequence"/>
</dbReference>
<organism evidence="3 4">
    <name type="scientific">Phyllosticta paracitricarpa</name>
    <dbReference type="NCBI Taxonomy" id="2016321"/>
    <lineage>
        <taxon>Eukaryota</taxon>
        <taxon>Fungi</taxon>
        <taxon>Dikarya</taxon>
        <taxon>Ascomycota</taxon>
        <taxon>Pezizomycotina</taxon>
        <taxon>Dothideomycetes</taxon>
        <taxon>Dothideomycetes incertae sedis</taxon>
        <taxon>Botryosphaeriales</taxon>
        <taxon>Phyllostictaceae</taxon>
        <taxon>Phyllosticta</taxon>
    </lineage>
</organism>
<accession>A0ABR1MUJ0</accession>
<protein>
    <submittedName>
        <fullName evidence="3">Uncharacterized protein</fullName>
    </submittedName>
</protein>
<comment type="caution">
    <text evidence="3">The sequence shown here is derived from an EMBL/GenBank/DDBJ whole genome shotgun (WGS) entry which is preliminary data.</text>
</comment>
<feature type="compositionally biased region" description="Polar residues" evidence="1">
    <location>
        <begin position="118"/>
        <end position="144"/>
    </location>
</feature>
<keyword evidence="4" id="KW-1185">Reference proteome</keyword>
<reference evidence="3 4" key="1">
    <citation type="submission" date="2024-04" db="EMBL/GenBank/DDBJ databases">
        <title>Phyllosticta paracitricarpa is synonymous to the EU quarantine fungus P. citricarpa based on phylogenomic analyses.</title>
        <authorList>
            <consortium name="Lawrence Berkeley National Laboratory"/>
            <person name="Van ingen-buijs V.A."/>
            <person name="Van westerhoven A.C."/>
            <person name="Haridas S."/>
            <person name="Skiadas P."/>
            <person name="Martin F."/>
            <person name="Groenewald J.Z."/>
            <person name="Crous P.W."/>
            <person name="Seidl M.F."/>
        </authorList>
    </citation>
    <scope>NUCLEOTIDE SEQUENCE [LARGE SCALE GENOMIC DNA]</scope>
    <source>
        <strain evidence="3 4">CBS 141358</strain>
    </source>
</reference>
<feature type="region of interest" description="Disordered" evidence="1">
    <location>
        <begin position="111"/>
        <end position="228"/>
    </location>
</feature>
<feature type="signal peptide" evidence="2">
    <location>
        <begin position="1"/>
        <end position="19"/>
    </location>
</feature>
<name>A0ABR1MUJ0_9PEZI</name>
<evidence type="ECO:0000313" key="3">
    <source>
        <dbReference type="EMBL" id="KAK7605892.1"/>
    </source>
</evidence>